<keyword evidence="10" id="KW-1185">Reference proteome</keyword>
<evidence type="ECO:0000256" key="6">
    <source>
        <dbReference type="SAM" id="MobiDB-lite"/>
    </source>
</evidence>
<dbReference type="STRING" id="375574.GCA_001418035_02362"/>
<dbReference type="RefSeq" id="WP_054285336.1">
    <property type="nucleotide sequence ID" value="NZ_CYHA01000007.1"/>
</dbReference>
<accession>A0A0K6H586</accession>
<dbReference type="EMBL" id="CYHA01000007">
    <property type="protein sequence ID" value="CUA86135.1"/>
    <property type="molecule type" value="Genomic_DNA"/>
</dbReference>
<feature type="region of interest" description="Disordered" evidence="6">
    <location>
        <begin position="1"/>
        <end position="28"/>
    </location>
</feature>
<feature type="domain" description="FlgD Tudor-like" evidence="8">
    <location>
        <begin position="90"/>
        <end position="221"/>
    </location>
</feature>
<dbReference type="Pfam" id="PF13861">
    <property type="entry name" value="FLgD_tudor"/>
    <property type="match status" value="1"/>
</dbReference>
<dbReference type="Gene3D" id="2.30.30.910">
    <property type="match status" value="1"/>
</dbReference>
<proteinExistence type="inferred from homology"/>
<dbReference type="AlphaFoldDB" id="A0A0K6H586"/>
<dbReference type="Gene3D" id="2.60.40.4070">
    <property type="match status" value="1"/>
</dbReference>
<evidence type="ECO:0000256" key="5">
    <source>
        <dbReference type="RuleBase" id="RU362076"/>
    </source>
</evidence>
<keyword evidence="9" id="KW-0282">Flagellum</keyword>
<evidence type="ECO:0000259" key="7">
    <source>
        <dbReference type="Pfam" id="PF13860"/>
    </source>
</evidence>
<keyword evidence="9" id="KW-0966">Cell projection</keyword>
<dbReference type="InterPro" id="IPR025963">
    <property type="entry name" value="FLgD_Tudor"/>
</dbReference>
<organism evidence="9 10">
    <name type="scientific">Gulbenkiania indica</name>
    <dbReference type="NCBI Taxonomy" id="375574"/>
    <lineage>
        <taxon>Bacteria</taxon>
        <taxon>Pseudomonadati</taxon>
        <taxon>Pseudomonadota</taxon>
        <taxon>Betaproteobacteria</taxon>
        <taxon>Neisseriales</taxon>
        <taxon>Chromobacteriaceae</taxon>
        <taxon>Gulbenkiania</taxon>
    </lineage>
</organism>
<reference evidence="10" key="1">
    <citation type="submission" date="2015-08" db="EMBL/GenBank/DDBJ databases">
        <authorList>
            <person name="Varghese N."/>
        </authorList>
    </citation>
    <scope>NUCLEOTIDE SEQUENCE [LARGE SCALE GENOMIC DNA]</scope>
    <source>
        <strain evidence="10">DSM 17901</strain>
    </source>
</reference>
<evidence type="ECO:0000313" key="10">
    <source>
        <dbReference type="Proteomes" id="UP000243535"/>
    </source>
</evidence>
<keyword evidence="9" id="KW-0969">Cilium</keyword>
<feature type="domain" description="FlgD/Vpr Ig-like" evidence="7">
    <location>
        <begin position="109"/>
        <end position="181"/>
    </location>
</feature>
<evidence type="ECO:0000256" key="3">
    <source>
        <dbReference type="ARBA" id="ARBA00022795"/>
    </source>
</evidence>
<evidence type="ECO:0000313" key="9">
    <source>
        <dbReference type="EMBL" id="CUA86135.1"/>
    </source>
</evidence>
<evidence type="ECO:0000256" key="4">
    <source>
        <dbReference type="ARBA" id="ARBA00024746"/>
    </source>
</evidence>
<dbReference type="Proteomes" id="UP000243535">
    <property type="component" value="Unassembled WGS sequence"/>
</dbReference>
<dbReference type="InterPro" id="IPR025965">
    <property type="entry name" value="FlgD/Vpr_Ig-like"/>
</dbReference>
<dbReference type="OrthoDB" id="9785233at2"/>
<evidence type="ECO:0000256" key="1">
    <source>
        <dbReference type="ARBA" id="ARBA00010577"/>
    </source>
</evidence>
<comment type="similarity">
    <text evidence="1 5">Belongs to the FlgD family.</text>
</comment>
<gene>
    <name evidence="9" type="ORF">Ga0061063_2586</name>
</gene>
<comment type="function">
    <text evidence="4 5">Required for flagellar hook formation. May act as a scaffolding protein.</text>
</comment>
<sequence length="225" mass="23499">MATIDSTTLNRINGTSGSGTSGTTTGNSSEAIQNRFLKLLTTQLQAQDPLNPMDNSQMTAQMAQISTVSGLEKLNSAMEMLTQSQQAAMSLASASLIGRQVLTEGSGLKLENGQAKGAVYLGSSADQVKISVFNAEGAEVDNFVINNAASGTTYFNWDGTSLDNKQLADGKYTFRVEASSNGSKLTDVAAMNYQKVNGLSFNGGATYLNLADGSRLALGQVAEVA</sequence>
<dbReference type="Pfam" id="PF03963">
    <property type="entry name" value="FlgD"/>
    <property type="match status" value="1"/>
</dbReference>
<protein>
    <recommendedName>
        <fullName evidence="2 5">Basal-body rod modification protein FlgD</fullName>
    </recommendedName>
</protein>
<keyword evidence="3 5" id="KW-1005">Bacterial flagellum biogenesis</keyword>
<name>A0A0K6H586_9NEIS</name>
<evidence type="ECO:0000259" key="8">
    <source>
        <dbReference type="Pfam" id="PF13861"/>
    </source>
</evidence>
<evidence type="ECO:0000256" key="2">
    <source>
        <dbReference type="ARBA" id="ARBA00016013"/>
    </source>
</evidence>
<dbReference type="Pfam" id="PF13860">
    <property type="entry name" value="FlgD_ig"/>
    <property type="match status" value="1"/>
</dbReference>
<dbReference type="InterPro" id="IPR005648">
    <property type="entry name" value="FlgD"/>
</dbReference>
<feature type="compositionally biased region" description="Polar residues" evidence="6">
    <location>
        <begin position="1"/>
        <end position="12"/>
    </location>
</feature>
<dbReference type="GO" id="GO:0044781">
    <property type="term" value="P:bacterial-type flagellum organization"/>
    <property type="evidence" value="ECO:0007669"/>
    <property type="project" value="UniProtKB-UniRule"/>
</dbReference>